<gene>
    <name evidence="1" type="ORF">KSF_084450</name>
</gene>
<comment type="caution">
    <text evidence="1">The sequence shown here is derived from an EMBL/GenBank/DDBJ whole genome shotgun (WGS) entry which is preliminary data.</text>
</comment>
<evidence type="ECO:0000313" key="1">
    <source>
        <dbReference type="EMBL" id="GHO98397.1"/>
    </source>
</evidence>
<keyword evidence="2" id="KW-1185">Reference proteome</keyword>
<evidence type="ECO:0000313" key="2">
    <source>
        <dbReference type="Proteomes" id="UP000597444"/>
    </source>
</evidence>
<dbReference type="EMBL" id="BNJK01000002">
    <property type="protein sequence ID" value="GHO98397.1"/>
    <property type="molecule type" value="Genomic_DNA"/>
</dbReference>
<evidence type="ECO:0008006" key="3">
    <source>
        <dbReference type="Google" id="ProtNLM"/>
    </source>
</evidence>
<accession>A0A8J3IX32</accession>
<name>A0A8J3IX32_9CHLR</name>
<sequence length="140" mass="16656">MKHTPDTIQIKRIQRWIERLENKASTLLDDLPVEEMTPKHQADIALKCLEHLRRFTATEQALQDALQAEQEQGFLSKLLREARGEQEISEEVEETLDSDWRDEELEYEWSDEDLEYALDEMWYGKEENSCECCPRPSQRQ</sequence>
<protein>
    <recommendedName>
        <fullName evidence="3">DUF29 domain-containing protein</fullName>
    </recommendedName>
</protein>
<proteinExistence type="predicted"/>
<reference evidence="1" key="1">
    <citation type="submission" date="2020-10" db="EMBL/GenBank/DDBJ databases">
        <title>Taxonomic study of unclassified bacteria belonging to the class Ktedonobacteria.</title>
        <authorList>
            <person name="Yabe S."/>
            <person name="Wang C.M."/>
            <person name="Zheng Y."/>
            <person name="Sakai Y."/>
            <person name="Cavaletti L."/>
            <person name="Monciardini P."/>
            <person name="Donadio S."/>
        </authorList>
    </citation>
    <scope>NUCLEOTIDE SEQUENCE</scope>
    <source>
        <strain evidence="1">ID150040</strain>
    </source>
</reference>
<dbReference type="AlphaFoldDB" id="A0A8J3IX32"/>
<dbReference type="RefSeq" id="WP_220209151.1">
    <property type="nucleotide sequence ID" value="NZ_BNJK01000002.1"/>
</dbReference>
<dbReference type="Proteomes" id="UP000597444">
    <property type="component" value="Unassembled WGS sequence"/>
</dbReference>
<organism evidence="1 2">
    <name type="scientific">Reticulibacter mediterranei</name>
    <dbReference type="NCBI Taxonomy" id="2778369"/>
    <lineage>
        <taxon>Bacteria</taxon>
        <taxon>Bacillati</taxon>
        <taxon>Chloroflexota</taxon>
        <taxon>Ktedonobacteria</taxon>
        <taxon>Ktedonobacterales</taxon>
        <taxon>Reticulibacteraceae</taxon>
        <taxon>Reticulibacter</taxon>
    </lineage>
</organism>